<evidence type="ECO:0000256" key="4">
    <source>
        <dbReference type="ARBA" id="ARBA00023014"/>
    </source>
</evidence>
<dbReference type="PANTHER" id="PTHR43822:SF21">
    <property type="entry name" value="3-ISOPROPYLMALATE DEHYDRATASE LARGE SUBUNIT 1"/>
    <property type="match status" value="1"/>
</dbReference>
<feature type="binding site" evidence="6">
    <location>
        <position position="324"/>
    </location>
    <ligand>
        <name>[4Fe-4S] cluster</name>
        <dbReference type="ChEBI" id="CHEBI:49883"/>
    </ligand>
</feature>
<dbReference type="NCBIfam" id="TIGR01343">
    <property type="entry name" value="hacA_fam"/>
    <property type="match status" value="1"/>
</dbReference>
<comment type="caution">
    <text evidence="8">The sequence shown here is derived from an EMBL/GenBank/DDBJ whole genome shotgun (WGS) entry which is preliminary data.</text>
</comment>
<keyword evidence="4 6" id="KW-0411">Iron-sulfur</keyword>
<evidence type="ECO:0000256" key="1">
    <source>
        <dbReference type="ARBA" id="ARBA00022485"/>
    </source>
</evidence>
<dbReference type="PRINTS" id="PR00415">
    <property type="entry name" value="ACONITASE"/>
</dbReference>
<reference evidence="8" key="1">
    <citation type="journal article" date="2020" name="mSystems">
        <title>Genome- and Community-Level Interaction Insights into Carbon Utilization and Element Cycling Functions of Hydrothermarchaeota in Hydrothermal Sediment.</title>
        <authorList>
            <person name="Zhou Z."/>
            <person name="Liu Y."/>
            <person name="Xu W."/>
            <person name="Pan J."/>
            <person name="Luo Z.H."/>
            <person name="Li M."/>
        </authorList>
    </citation>
    <scope>NUCLEOTIDE SEQUENCE [LARGE SCALE GENOMIC DNA]</scope>
    <source>
        <strain evidence="8">SpSt-289</strain>
    </source>
</reference>
<dbReference type="UniPathway" id="UPA00048">
    <property type="reaction ID" value="UER00071"/>
</dbReference>
<dbReference type="GO" id="GO:0003861">
    <property type="term" value="F:3-isopropylmalate dehydratase activity"/>
    <property type="evidence" value="ECO:0007669"/>
    <property type="project" value="UniProtKB-UniRule"/>
</dbReference>
<dbReference type="GO" id="GO:0009098">
    <property type="term" value="P:L-leucine biosynthetic process"/>
    <property type="evidence" value="ECO:0007669"/>
    <property type="project" value="UniProtKB-UniRule"/>
</dbReference>
<feature type="binding site" evidence="6">
    <location>
        <position position="384"/>
    </location>
    <ligand>
        <name>[4Fe-4S] cluster</name>
        <dbReference type="ChEBI" id="CHEBI:49883"/>
    </ligand>
</feature>
<dbReference type="InterPro" id="IPR001030">
    <property type="entry name" value="Acoase/IPM_deHydtase_lsu_aba"/>
</dbReference>
<dbReference type="InterPro" id="IPR018136">
    <property type="entry name" value="Aconitase_4Fe-4S_BS"/>
</dbReference>
<dbReference type="EMBL" id="DSMG01000130">
    <property type="protein sequence ID" value="HDX32380.1"/>
    <property type="molecule type" value="Genomic_DNA"/>
</dbReference>
<comment type="cofactor">
    <cofactor evidence="6">
        <name>[4Fe-4S] cluster</name>
        <dbReference type="ChEBI" id="CHEBI:49883"/>
    </cofactor>
    <text evidence="6">Binds 1 [4Fe-4S] cluster per subunit.</text>
</comment>
<evidence type="ECO:0000256" key="5">
    <source>
        <dbReference type="ARBA" id="ARBA00023239"/>
    </source>
</evidence>
<accession>A0A7C1FSS6</accession>
<proteinExistence type="inferred from homology"/>
<dbReference type="PROSITE" id="PS00450">
    <property type="entry name" value="ACONITASE_1"/>
    <property type="match status" value="1"/>
</dbReference>
<dbReference type="InterPro" id="IPR006251">
    <property type="entry name" value="Homoacnase/IPMdehydase_lsu"/>
</dbReference>
<dbReference type="NCBIfam" id="NF001614">
    <property type="entry name" value="PRK00402.1"/>
    <property type="match status" value="1"/>
</dbReference>
<keyword evidence="6" id="KW-0432">Leucine biosynthesis</keyword>
<feature type="domain" description="Aconitase/3-isopropylmalate dehydratase large subunit alpha/beta/alpha" evidence="7">
    <location>
        <begin position="25"/>
        <end position="311"/>
    </location>
</feature>
<dbReference type="InterPro" id="IPR015931">
    <property type="entry name" value="Acnase/IPM_dHydase_lsu_aba_1/3"/>
</dbReference>
<dbReference type="SUPFAM" id="SSF53732">
    <property type="entry name" value="Aconitase iron-sulfur domain"/>
    <property type="match status" value="1"/>
</dbReference>
<dbReference type="HAMAP" id="MF_01027">
    <property type="entry name" value="LeuC_type2"/>
    <property type="match status" value="1"/>
</dbReference>
<feature type="binding site" evidence="6">
    <location>
        <position position="387"/>
    </location>
    <ligand>
        <name>[4Fe-4S] cluster</name>
        <dbReference type="ChEBI" id="CHEBI:49883"/>
    </ligand>
</feature>
<gene>
    <name evidence="6" type="primary">leuC</name>
    <name evidence="8" type="ORF">ENQ20_12975</name>
</gene>
<evidence type="ECO:0000259" key="7">
    <source>
        <dbReference type="Pfam" id="PF00330"/>
    </source>
</evidence>
<dbReference type="Gene3D" id="3.30.499.10">
    <property type="entry name" value="Aconitase, domain 3"/>
    <property type="match status" value="2"/>
</dbReference>
<keyword evidence="6" id="KW-0100">Branched-chain amino acid biosynthesis</keyword>
<evidence type="ECO:0000256" key="3">
    <source>
        <dbReference type="ARBA" id="ARBA00023004"/>
    </source>
</evidence>
<comment type="similarity">
    <text evidence="6">Belongs to the aconitase/IPM isomerase family. LeuC type 2 subfamily.</text>
</comment>
<keyword evidence="1 6" id="KW-0004">4Fe-4S</keyword>
<dbReference type="AlphaFoldDB" id="A0A7C1FSS6"/>
<comment type="pathway">
    <text evidence="6">Amino-acid biosynthesis; L-leucine biosynthesis; L-leucine from 3-methyl-2-oxobutanoate: step 2/4.</text>
</comment>
<keyword evidence="6" id="KW-0028">Amino-acid biosynthesis</keyword>
<keyword evidence="5 6" id="KW-0456">Lyase</keyword>
<dbReference type="NCBIfam" id="TIGR02086">
    <property type="entry name" value="IPMI_arch"/>
    <property type="match status" value="1"/>
</dbReference>
<dbReference type="PROSITE" id="PS01244">
    <property type="entry name" value="ACONITASE_2"/>
    <property type="match status" value="1"/>
</dbReference>
<dbReference type="InterPro" id="IPR036008">
    <property type="entry name" value="Aconitase_4Fe-4S_dom"/>
</dbReference>
<protein>
    <recommendedName>
        <fullName evidence="6">3-isopropylmalate dehydratase large subunit</fullName>
        <ecNumber evidence="6">4.2.1.33</ecNumber>
    </recommendedName>
    <alternativeName>
        <fullName evidence="6">Alpha-IPM isomerase</fullName>
        <shortName evidence="6">IPMI</shortName>
    </alternativeName>
    <alternativeName>
        <fullName evidence="6">Isopropylmalate isomerase</fullName>
    </alternativeName>
</protein>
<dbReference type="InterPro" id="IPR011826">
    <property type="entry name" value="HAcnase/IPMdehydase_lsu_prok"/>
</dbReference>
<comment type="catalytic activity">
    <reaction evidence="6">
        <text>(2R,3S)-3-isopropylmalate = (2S)-2-isopropylmalate</text>
        <dbReference type="Rhea" id="RHEA:32287"/>
        <dbReference type="ChEBI" id="CHEBI:1178"/>
        <dbReference type="ChEBI" id="CHEBI:35121"/>
        <dbReference type="EC" id="4.2.1.33"/>
    </reaction>
</comment>
<keyword evidence="3 6" id="KW-0408">Iron</keyword>
<comment type="function">
    <text evidence="6">Catalyzes the isomerization between 2-isopropylmalate and 3-isopropylmalate, via the formation of 2-isopropylmaleate.</text>
</comment>
<evidence type="ECO:0000256" key="6">
    <source>
        <dbReference type="HAMAP-Rule" id="MF_01027"/>
    </source>
</evidence>
<dbReference type="Pfam" id="PF00330">
    <property type="entry name" value="Aconitase"/>
    <property type="match status" value="2"/>
</dbReference>
<name>A0A7C1FSS6_9CHLR</name>
<sequence length="445" mass="47279">MSGQTFAQKALARAAGLASVEVGQVVDARPDIVLSHDNTAAIRRIWLQFGQQRVVIPERIAITLDHAVPAPTTKHAQNHAEIRQFVQEQGIRYFFEVGRGICHQVLSEEAIVLPGQLILGADSHTTHFGWLGAFGAGIGRSEVAALWATGELWLRVPESMKVVLEGELPTGVTAKDFALRLIGDLGADGGLYMSIEFHGSGIEAMSLESRMVLPNMMAEFGAKNAWIAPDAKTTTYLAERLKRKAADNEQRFGTPGEPLSVAELQALLASMALFPDPDATYAAVHHYRAADLEPYIACPHSVDNVVPLSAVAGTRVQQAFLGTCTNGRLEDLAAAAAVIRGRRVAPGVRFLVIPASSEVLKAALERGYIQDFVEAGAVIGVPGCGPCMGNHMGIPAPGEVTISSANRNFRGRMGTPDSEIYLANPAVVAATAVAGVIVDPREIGG</sequence>
<feature type="domain" description="Aconitase/3-isopropylmalate dehydratase large subunit alpha/beta/alpha" evidence="7">
    <location>
        <begin position="312"/>
        <end position="435"/>
    </location>
</feature>
<dbReference type="PANTHER" id="PTHR43822">
    <property type="entry name" value="HOMOACONITASE, MITOCHONDRIAL-RELATED"/>
    <property type="match status" value="1"/>
</dbReference>
<dbReference type="GO" id="GO:0051539">
    <property type="term" value="F:4 iron, 4 sulfur cluster binding"/>
    <property type="evidence" value="ECO:0007669"/>
    <property type="project" value="UniProtKB-KW"/>
</dbReference>
<evidence type="ECO:0000256" key="2">
    <source>
        <dbReference type="ARBA" id="ARBA00022723"/>
    </source>
</evidence>
<dbReference type="EC" id="4.2.1.33" evidence="6"/>
<dbReference type="GO" id="GO:0046872">
    <property type="term" value="F:metal ion binding"/>
    <property type="evidence" value="ECO:0007669"/>
    <property type="project" value="UniProtKB-KW"/>
</dbReference>
<organism evidence="8">
    <name type="scientific">Caldilinea aerophila</name>
    <dbReference type="NCBI Taxonomy" id="133453"/>
    <lineage>
        <taxon>Bacteria</taxon>
        <taxon>Bacillati</taxon>
        <taxon>Chloroflexota</taxon>
        <taxon>Caldilineae</taxon>
        <taxon>Caldilineales</taxon>
        <taxon>Caldilineaceae</taxon>
        <taxon>Caldilinea</taxon>
    </lineage>
</organism>
<comment type="subunit">
    <text evidence="6">Heterodimer of LeuC and LeuD.</text>
</comment>
<evidence type="ECO:0000313" key="8">
    <source>
        <dbReference type="EMBL" id="HDX32380.1"/>
    </source>
</evidence>
<dbReference type="InterPro" id="IPR050067">
    <property type="entry name" value="IPM_dehydratase_rel_enz"/>
</dbReference>
<keyword evidence="2 6" id="KW-0479">Metal-binding</keyword>